<evidence type="ECO:0000256" key="5">
    <source>
        <dbReference type="SAM" id="Phobius"/>
    </source>
</evidence>
<evidence type="ECO:0000313" key="6">
    <source>
        <dbReference type="EMBL" id="AKU90678.1"/>
    </source>
</evidence>
<comment type="subcellular location">
    <subcellularLocation>
        <location evidence="1">Membrane</location>
        <topology evidence="1">Multi-pass membrane protein</topology>
    </subcellularLocation>
</comment>
<protein>
    <submittedName>
        <fullName evidence="6">Colicin V production protein</fullName>
    </submittedName>
</protein>
<dbReference type="GO" id="GO:0016020">
    <property type="term" value="C:membrane"/>
    <property type="evidence" value="ECO:0007669"/>
    <property type="project" value="UniProtKB-SubCell"/>
</dbReference>
<dbReference type="Pfam" id="PF02674">
    <property type="entry name" value="Colicin_V"/>
    <property type="match status" value="1"/>
</dbReference>
<dbReference type="InterPro" id="IPR003825">
    <property type="entry name" value="Colicin-V_CvpA"/>
</dbReference>
<reference evidence="6 7" key="1">
    <citation type="submission" date="2015-08" db="EMBL/GenBank/DDBJ databases">
        <authorList>
            <person name="Babu N.S."/>
            <person name="Beckwith C.J."/>
            <person name="Beseler K.G."/>
            <person name="Brison A."/>
            <person name="Carone J.V."/>
            <person name="Caskin T.P."/>
            <person name="Diamond M."/>
            <person name="Durham M.E."/>
            <person name="Foxe J.M."/>
            <person name="Go M."/>
            <person name="Henderson B.A."/>
            <person name="Jones I.B."/>
            <person name="McGettigan J.A."/>
            <person name="Micheletti S.J."/>
            <person name="Nasrallah M.E."/>
            <person name="Ortiz D."/>
            <person name="Piller C.R."/>
            <person name="Privatt S.R."/>
            <person name="Schneider S.L."/>
            <person name="Sharp S."/>
            <person name="Smith T.C."/>
            <person name="Stanton J.D."/>
            <person name="Ullery H.E."/>
            <person name="Wilson R.J."/>
            <person name="Serrano M.G."/>
            <person name="Buck G."/>
            <person name="Lee V."/>
            <person name="Wang Y."/>
            <person name="Carvalho R."/>
            <person name="Voegtly L."/>
            <person name="Shi R."/>
            <person name="Duckworth R."/>
            <person name="Johnson A."/>
            <person name="Loviza R."/>
            <person name="Walstead R."/>
            <person name="Shah Z."/>
            <person name="Kiflezghi M."/>
            <person name="Wade K."/>
            <person name="Ball S.L."/>
            <person name="Bradley K.W."/>
            <person name="Asai D.J."/>
            <person name="Bowman C.A."/>
            <person name="Russell D.A."/>
            <person name="Pope W.H."/>
            <person name="Jacobs-Sera D."/>
            <person name="Hendrix R.W."/>
            <person name="Hatfull G.F."/>
        </authorList>
    </citation>
    <scope>NUCLEOTIDE SEQUENCE [LARGE SCALE GENOMIC DNA]</scope>
    <source>
        <strain evidence="6 7">DSM 27710</strain>
    </source>
</reference>
<feature type="transmembrane region" description="Helical" evidence="5">
    <location>
        <begin position="6"/>
        <end position="24"/>
    </location>
</feature>
<keyword evidence="4 5" id="KW-0472">Membrane</keyword>
<dbReference type="STRING" id="1391653.AKJ08_1065"/>
<feature type="transmembrane region" description="Helical" evidence="5">
    <location>
        <begin position="61"/>
        <end position="84"/>
    </location>
</feature>
<evidence type="ECO:0000256" key="3">
    <source>
        <dbReference type="ARBA" id="ARBA00022989"/>
    </source>
</evidence>
<evidence type="ECO:0000256" key="4">
    <source>
        <dbReference type="ARBA" id="ARBA00023136"/>
    </source>
</evidence>
<keyword evidence="7" id="KW-1185">Reference proteome</keyword>
<gene>
    <name evidence="6" type="ORF">AKJ08_1065</name>
</gene>
<sequence length="149" mass="14727">MEFDLGAVALVAVLASLGAFSGALRQLVRLAAFAIALLGAAPLGSWLAATVAGSGDPSAGAAFVGTGATFLVTYLLVAVVGGFVARRLTEGDEARAVDRGTGAILGALKGLIAAWAIAAAALRLHELGLVGWTGESSVVAALARALPLF</sequence>
<dbReference type="EMBL" id="CP012332">
    <property type="protein sequence ID" value="AKU90678.1"/>
    <property type="molecule type" value="Genomic_DNA"/>
</dbReference>
<evidence type="ECO:0000256" key="1">
    <source>
        <dbReference type="ARBA" id="ARBA00004141"/>
    </source>
</evidence>
<evidence type="ECO:0000313" key="7">
    <source>
        <dbReference type="Proteomes" id="UP000055590"/>
    </source>
</evidence>
<evidence type="ECO:0000256" key="2">
    <source>
        <dbReference type="ARBA" id="ARBA00022692"/>
    </source>
</evidence>
<feature type="transmembrane region" description="Helical" evidence="5">
    <location>
        <begin position="31"/>
        <end position="49"/>
    </location>
</feature>
<dbReference type="RefSeq" id="WP_050725095.1">
    <property type="nucleotide sequence ID" value="NZ_CP012332.1"/>
</dbReference>
<organism evidence="6 7">
    <name type="scientific">Vulgatibacter incomptus</name>
    <dbReference type="NCBI Taxonomy" id="1391653"/>
    <lineage>
        <taxon>Bacteria</taxon>
        <taxon>Pseudomonadati</taxon>
        <taxon>Myxococcota</taxon>
        <taxon>Myxococcia</taxon>
        <taxon>Myxococcales</taxon>
        <taxon>Cystobacterineae</taxon>
        <taxon>Vulgatibacteraceae</taxon>
        <taxon>Vulgatibacter</taxon>
    </lineage>
</organism>
<proteinExistence type="predicted"/>
<feature type="transmembrane region" description="Helical" evidence="5">
    <location>
        <begin position="104"/>
        <end position="122"/>
    </location>
</feature>
<dbReference type="KEGG" id="vin:AKJ08_1065"/>
<dbReference type="GO" id="GO:0009403">
    <property type="term" value="P:toxin biosynthetic process"/>
    <property type="evidence" value="ECO:0007669"/>
    <property type="project" value="InterPro"/>
</dbReference>
<dbReference type="Proteomes" id="UP000055590">
    <property type="component" value="Chromosome"/>
</dbReference>
<keyword evidence="2 5" id="KW-0812">Transmembrane</keyword>
<name>A0A0K1PAW1_9BACT</name>
<dbReference type="AlphaFoldDB" id="A0A0K1PAW1"/>
<accession>A0A0K1PAW1</accession>
<keyword evidence="3 5" id="KW-1133">Transmembrane helix</keyword>